<evidence type="ECO:0000313" key="4">
    <source>
        <dbReference type="Proteomes" id="UP000266673"/>
    </source>
</evidence>
<evidence type="ECO:0000256" key="1">
    <source>
        <dbReference type="SAM" id="Coils"/>
    </source>
</evidence>
<feature type="transmembrane region" description="Helical" evidence="2">
    <location>
        <begin position="55"/>
        <end position="77"/>
    </location>
</feature>
<organism evidence="3 4">
    <name type="scientific">Gigaspora rosea</name>
    <dbReference type="NCBI Taxonomy" id="44941"/>
    <lineage>
        <taxon>Eukaryota</taxon>
        <taxon>Fungi</taxon>
        <taxon>Fungi incertae sedis</taxon>
        <taxon>Mucoromycota</taxon>
        <taxon>Glomeromycotina</taxon>
        <taxon>Glomeromycetes</taxon>
        <taxon>Diversisporales</taxon>
        <taxon>Gigasporaceae</taxon>
        <taxon>Gigaspora</taxon>
    </lineage>
</organism>
<comment type="caution">
    <text evidence="3">The sequence shown here is derived from an EMBL/GenBank/DDBJ whole genome shotgun (WGS) entry which is preliminary data.</text>
</comment>
<sequence>MIYFEDKRAMIATMVLGGIIILLMIRSFITLVLMGLEANEDSHKNSHKNRNFIRYFLSPVSYLLAIGLCLPFITAFLEFYKYFGYDMDLVPSFLYDVVLFISAQTSMTFLKYTETDDSDESLIINKTNKTDSQVLYSIYKTDDKNGNYKKENTFDSFVAVVTKTYEEVLLDSYTQWTIVRAYIIALMETIFVIDSECLPYTIAYEAFNEEVEKYYNEKFEKYFKTNDYKEKFEKYFKTESKNYNEEEDNEQIANIENKMKEIKEEIQELLRKKRLFDCQDVFDQVL</sequence>
<evidence type="ECO:0000256" key="2">
    <source>
        <dbReference type="SAM" id="Phobius"/>
    </source>
</evidence>
<accession>A0A397VW27</accession>
<evidence type="ECO:0000313" key="3">
    <source>
        <dbReference type="EMBL" id="RIB26785.1"/>
    </source>
</evidence>
<dbReference type="EMBL" id="QKWP01000123">
    <property type="protein sequence ID" value="RIB26785.1"/>
    <property type="molecule type" value="Genomic_DNA"/>
</dbReference>
<gene>
    <name evidence="3" type="ORF">C2G38_2162437</name>
</gene>
<proteinExistence type="predicted"/>
<keyword evidence="4" id="KW-1185">Reference proteome</keyword>
<keyword evidence="2" id="KW-0812">Transmembrane</keyword>
<feature type="transmembrane region" description="Helical" evidence="2">
    <location>
        <begin position="12"/>
        <end position="34"/>
    </location>
</feature>
<keyword evidence="2" id="KW-1133">Transmembrane helix</keyword>
<dbReference type="AlphaFoldDB" id="A0A397VW27"/>
<keyword evidence="1" id="KW-0175">Coiled coil</keyword>
<reference evidence="3 4" key="1">
    <citation type="submission" date="2018-06" db="EMBL/GenBank/DDBJ databases">
        <title>Comparative genomics reveals the genomic features of Rhizophagus irregularis, R. cerebriforme, R. diaphanum and Gigaspora rosea, and their symbiotic lifestyle signature.</title>
        <authorList>
            <person name="Morin E."/>
            <person name="San Clemente H."/>
            <person name="Chen E.C.H."/>
            <person name="De La Providencia I."/>
            <person name="Hainaut M."/>
            <person name="Kuo A."/>
            <person name="Kohler A."/>
            <person name="Murat C."/>
            <person name="Tang N."/>
            <person name="Roy S."/>
            <person name="Loubradou J."/>
            <person name="Henrissat B."/>
            <person name="Grigoriev I.V."/>
            <person name="Corradi N."/>
            <person name="Roux C."/>
            <person name="Martin F.M."/>
        </authorList>
    </citation>
    <scope>NUCLEOTIDE SEQUENCE [LARGE SCALE GENOMIC DNA]</scope>
    <source>
        <strain evidence="3 4">DAOM 194757</strain>
    </source>
</reference>
<name>A0A397VW27_9GLOM</name>
<protein>
    <submittedName>
        <fullName evidence="3">Uncharacterized protein</fullName>
    </submittedName>
</protein>
<dbReference type="Proteomes" id="UP000266673">
    <property type="component" value="Unassembled WGS sequence"/>
</dbReference>
<feature type="coiled-coil region" evidence="1">
    <location>
        <begin position="245"/>
        <end position="279"/>
    </location>
</feature>
<keyword evidence="2" id="KW-0472">Membrane</keyword>